<dbReference type="InterPro" id="IPR036396">
    <property type="entry name" value="Cyt_P450_sf"/>
</dbReference>
<dbReference type="InParanoid" id="D6WUP3"/>
<keyword evidence="10 13" id="KW-0408">Iron</keyword>
<evidence type="ECO:0000256" key="5">
    <source>
        <dbReference type="ARBA" id="ARBA00022617"/>
    </source>
</evidence>
<keyword evidence="9 14" id="KW-0560">Oxidoreductase</keyword>
<dbReference type="GO" id="GO:0016705">
    <property type="term" value="F:oxidoreductase activity, acting on paired donors, with incorporation or reduction of molecular oxygen"/>
    <property type="evidence" value="ECO:0007669"/>
    <property type="project" value="InterPro"/>
</dbReference>
<evidence type="ECO:0000256" key="6">
    <source>
        <dbReference type="ARBA" id="ARBA00022723"/>
    </source>
</evidence>
<dbReference type="PANTHER" id="PTHR24292:SF54">
    <property type="entry name" value="CYP9F3-RELATED"/>
    <property type="match status" value="1"/>
</dbReference>
<evidence type="ECO:0000256" key="13">
    <source>
        <dbReference type="PIRSR" id="PIRSR602401-1"/>
    </source>
</evidence>
<keyword evidence="12 15" id="KW-0472">Membrane</keyword>
<comment type="similarity">
    <text evidence="4 14">Belongs to the cytochrome P450 family.</text>
</comment>
<name>D6WUP3_TRICA</name>
<dbReference type="Pfam" id="PF00067">
    <property type="entry name" value="p450"/>
    <property type="match status" value="1"/>
</dbReference>
<keyword evidence="6 13" id="KW-0479">Metal-binding</keyword>
<dbReference type="PRINTS" id="PR00385">
    <property type="entry name" value="P450"/>
</dbReference>
<evidence type="ECO:0000256" key="12">
    <source>
        <dbReference type="ARBA" id="ARBA00023136"/>
    </source>
</evidence>
<evidence type="ECO:0000256" key="1">
    <source>
        <dbReference type="ARBA" id="ARBA00001971"/>
    </source>
</evidence>
<evidence type="ECO:0000256" key="14">
    <source>
        <dbReference type="RuleBase" id="RU000461"/>
    </source>
</evidence>
<evidence type="ECO:0000256" key="9">
    <source>
        <dbReference type="ARBA" id="ARBA00023002"/>
    </source>
</evidence>
<dbReference type="KEGG" id="tca:107398577"/>
<dbReference type="PhylomeDB" id="D6WUP3"/>
<dbReference type="InterPro" id="IPR017972">
    <property type="entry name" value="Cyt_P450_CS"/>
</dbReference>
<dbReference type="InterPro" id="IPR050476">
    <property type="entry name" value="Insect_CytP450_Detox"/>
</dbReference>
<evidence type="ECO:0000256" key="3">
    <source>
        <dbReference type="ARBA" id="ARBA00004406"/>
    </source>
</evidence>
<feature type="binding site" description="axial binding residue" evidence="13">
    <location>
        <position position="423"/>
    </location>
    <ligand>
        <name>heme</name>
        <dbReference type="ChEBI" id="CHEBI:30413"/>
    </ligand>
    <ligandPart>
        <name>Fe</name>
        <dbReference type="ChEBI" id="CHEBI:18248"/>
    </ligandPart>
</feature>
<evidence type="ECO:0000313" key="17">
    <source>
        <dbReference type="Proteomes" id="UP000007266"/>
    </source>
</evidence>
<dbReference type="CDD" id="cd11056">
    <property type="entry name" value="CYP6-like"/>
    <property type="match status" value="1"/>
</dbReference>
<dbReference type="PRINTS" id="PR00463">
    <property type="entry name" value="EP450I"/>
</dbReference>
<reference evidence="16 17" key="1">
    <citation type="journal article" date="2008" name="Nature">
        <title>The genome of the model beetle and pest Tribolium castaneum.</title>
        <authorList>
            <consortium name="Tribolium Genome Sequencing Consortium"/>
            <person name="Richards S."/>
            <person name="Gibbs R.A."/>
            <person name="Weinstock G.M."/>
            <person name="Brown S.J."/>
            <person name="Denell R."/>
            <person name="Beeman R.W."/>
            <person name="Gibbs R."/>
            <person name="Beeman R.W."/>
            <person name="Brown S.J."/>
            <person name="Bucher G."/>
            <person name="Friedrich M."/>
            <person name="Grimmelikhuijzen C.J."/>
            <person name="Klingler M."/>
            <person name="Lorenzen M."/>
            <person name="Richards S."/>
            <person name="Roth S."/>
            <person name="Schroder R."/>
            <person name="Tautz D."/>
            <person name="Zdobnov E.M."/>
            <person name="Muzny D."/>
            <person name="Gibbs R.A."/>
            <person name="Weinstock G.M."/>
            <person name="Attaway T."/>
            <person name="Bell S."/>
            <person name="Buhay C.J."/>
            <person name="Chandrabose M.N."/>
            <person name="Chavez D."/>
            <person name="Clerk-Blankenburg K.P."/>
            <person name="Cree A."/>
            <person name="Dao M."/>
            <person name="Davis C."/>
            <person name="Chacko J."/>
            <person name="Dinh H."/>
            <person name="Dugan-Rocha S."/>
            <person name="Fowler G."/>
            <person name="Garner T.T."/>
            <person name="Garnes J."/>
            <person name="Gnirke A."/>
            <person name="Hawes A."/>
            <person name="Hernandez J."/>
            <person name="Hines S."/>
            <person name="Holder M."/>
            <person name="Hume J."/>
            <person name="Jhangiani S.N."/>
            <person name="Joshi V."/>
            <person name="Khan Z.M."/>
            <person name="Jackson L."/>
            <person name="Kovar C."/>
            <person name="Kowis A."/>
            <person name="Lee S."/>
            <person name="Lewis L.R."/>
            <person name="Margolis J."/>
            <person name="Morgan M."/>
            <person name="Nazareth L.V."/>
            <person name="Nguyen N."/>
            <person name="Okwuonu G."/>
            <person name="Parker D."/>
            <person name="Richards S."/>
            <person name="Ruiz S.J."/>
            <person name="Santibanez J."/>
            <person name="Savard J."/>
            <person name="Scherer S.E."/>
            <person name="Schneider B."/>
            <person name="Sodergren E."/>
            <person name="Tautz D."/>
            <person name="Vattahil S."/>
            <person name="Villasana D."/>
            <person name="White C.S."/>
            <person name="Wright R."/>
            <person name="Park Y."/>
            <person name="Beeman R.W."/>
            <person name="Lord J."/>
            <person name="Oppert B."/>
            <person name="Lorenzen M."/>
            <person name="Brown S."/>
            <person name="Wang L."/>
            <person name="Savard J."/>
            <person name="Tautz D."/>
            <person name="Richards S."/>
            <person name="Weinstock G."/>
            <person name="Gibbs R.A."/>
            <person name="Liu Y."/>
            <person name="Worley K."/>
            <person name="Weinstock G."/>
            <person name="Elsik C.G."/>
            <person name="Reese J.T."/>
            <person name="Elhaik E."/>
            <person name="Landan G."/>
            <person name="Graur D."/>
            <person name="Arensburger P."/>
            <person name="Atkinson P."/>
            <person name="Beeman R.W."/>
            <person name="Beidler J."/>
            <person name="Brown S.J."/>
            <person name="Demuth J.P."/>
            <person name="Drury D.W."/>
            <person name="Du Y.Z."/>
            <person name="Fujiwara H."/>
            <person name="Lorenzen M."/>
            <person name="Maselli V."/>
            <person name="Osanai M."/>
            <person name="Park Y."/>
            <person name="Robertson H.M."/>
            <person name="Tu Z."/>
            <person name="Wang J.J."/>
            <person name="Wang S."/>
            <person name="Richards S."/>
            <person name="Song H."/>
            <person name="Zhang L."/>
            <person name="Sodergren E."/>
            <person name="Werner D."/>
            <person name="Stanke M."/>
            <person name="Morgenstern B."/>
            <person name="Solovyev V."/>
            <person name="Kosarev P."/>
            <person name="Brown G."/>
            <person name="Chen H.C."/>
            <person name="Ermolaeva O."/>
            <person name="Hlavina W."/>
            <person name="Kapustin Y."/>
            <person name="Kiryutin B."/>
            <person name="Kitts P."/>
            <person name="Maglott D."/>
            <person name="Pruitt K."/>
            <person name="Sapojnikov V."/>
            <person name="Souvorov A."/>
            <person name="Mackey A.J."/>
            <person name="Waterhouse R.M."/>
            <person name="Wyder S."/>
            <person name="Zdobnov E.M."/>
            <person name="Zdobnov E.M."/>
            <person name="Wyder S."/>
            <person name="Kriventseva E.V."/>
            <person name="Kadowaki T."/>
            <person name="Bork P."/>
            <person name="Aranda M."/>
            <person name="Bao R."/>
            <person name="Beermann A."/>
            <person name="Berns N."/>
            <person name="Bolognesi R."/>
            <person name="Bonneton F."/>
            <person name="Bopp D."/>
            <person name="Brown S.J."/>
            <person name="Bucher G."/>
            <person name="Butts T."/>
            <person name="Chaumot A."/>
            <person name="Denell R.E."/>
            <person name="Ferrier D.E."/>
            <person name="Friedrich M."/>
            <person name="Gordon C.M."/>
            <person name="Jindra M."/>
            <person name="Klingler M."/>
            <person name="Lan Q."/>
            <person name="Lattorff H.M."/>
            <person name="Laudet V."/>
            <person name="von Levetsow C."/>
            <person name="Liu Z."/>
            <person name="Lutz R."/>
            <person name="Lynch J.A."/>
            <person name="da Fonseca R.N."/>
            <person name="Posnien N."/>
            <person name="Reuter R."/>
            <person name="Roth S."/>
            <person name="Savard J."/>
            <person name="Schinko J.B."/>
            <person name="Schmitt C."/>
            <person name="Schoppmeier M."/>
            <person name="Schroder R."/>
            <person name="Shippy T.D."/>
            <person name="Simonnet F."/>
            <person name="Marques-Souza H."/>
            <person name="Tautz D."/>
            <person name="Tomoyasu Y."/>
            <person name="Trauner J."/>
            <person name="Van der Zee M."/>
            <person name="Vervoort M."/>
            <person name="Wittkopp N."/>
            <person name="Wimmer E.A."/>
            <person name="Yang X."/>
            <person name="Jones A.K."/>
            <person name="Sattelle D.B."/>
            <person name="Ebert P.R."/>
            <person name="Nelson D."/>
            <person name="Scott J.G."/>
            <person name="Beeman R.W."/>
            <person name="Muthukrishnan S."/>
            <person name="Kramer K.J."/>
            <person name="Arakane Y."/>
            <person name="Beeman R.W."/>
            <person name="Zhu Q."/>
            <person name="Hogenkamp D."/>
            <person name="Dixit R."/>
            <person name="Oppert B."/>
            <person name="Jiang H."/>
            <person name="Zou Z."/>
            <person name="Marshall J."/>
            <person name="Elpidina E."/>
            <person name="Vinokurov K."/>
            <person name="Oppert C."/>
            <person name="Zou Z."/>
            <person name="Evans J."/>
            <person name="Lu Z."/>
            <person name="Zhao P."/>
            <person name="Sumathipala N."/>
            <person name="Altincicek B."/>
            <person name="Vilcinskas A."/>
            <person name="Williams M."/>
            <person name="Hultmark D."/>
            <person name="Hetru C."/>
            <person name="Jiang H."/>
            <person name="Grimmelikhuijzen C.J."/>
            <person name="Hauser F."/>
            <person name="Cazzamali G."/>
            <person name="Williamson M."/>
            <person name="Park Y."/>
            <person name="Li B."/>
            <person name="Tanaka Y."/>
            <person name="Predel R."/>
            <person name="Neupert S."/>
            <person name="Schachtner J."/>
            <person name="Verleyen P."/>
            <person name="Raible F."/>
            <person name="Bork P."/>
            <person name="Friedrich M."/>
            <person name="Walden K.K."/>
            <person name="Robertson H.M."/>
            <person name="Angeli S."/>
            <person name="Foret S."/>
            <person name="Bucher G."/>
            <person name="Schuetz S."/>
            <person name="Maleszka R."/>
            <person name="Wimmer E.A."/>
            <person name="Beeman R.W."/>
            <person name="Lorenzen M."/>
            <person name="Tomoyasu Y."/>
            <person name="Miller S.C."/>
            <person name="Grossmann D."/>
            <person name="Bucher G."/>
        </authorList>
    </citation>
    <scope>NUCLEOTIDE SEQUENCE [LARGE SCALE GENOMIC DNA]</scope>
    <source>
        <strain evidence="16 17">Georgia GA2</strain>
    </source>
</reference>
<dbReference type="STRING" id="7070.D6WUP3"/>
<dbReference type="PANTHER" id="PTHR24292">
    <property type="entry name" value="CYTOCHROME P450"/>
    <property type="match status" value="1"/>
</dbReference>
<dbReference type="SUPFAM" id="SSF48264">
    <property type="entry name" value="Cytochrome P450"/>
    <property type="match status" value="1"/>
</dbReference>
<protein>
    <submittedName>
        <fullName evidence="16">Cytochrome P450 9W1</fullName>
    </submittedName>
</protein>
<feature type="transmembrane region" description="Helical" evidence="15">
    <location>
        <begin position="6"/>
        <end position="22"/>
    </location>
</feature>
<dbReference type="OrthoDB" id="2789670at2759"/>
<dbReference type="eggNOG" id="KOG0158">
    <property type="taxonomic scope" value="Eukaryota"/>
</dbReference>
<dbReference type="FunFam" id="1.10.630.10:FF:000042">
    <property type="entry name" value="Cytochrome P450"/>
    <property type="match status" value="1"/>
</dbReference>
<comment type="subcellular location">
    <subcellularLocation>
        <location evidence="3">Endoplasmic reticulum membrane</location>
        <topology evidence="3">Peripheral membrane protein</topology>
    </subcellularLocation>
    <subcellularLocation>
        <location evidence="2">Microsome membrane</location>
        <topology evidence="2">Peripheral membrane protein</topology>
    </subcellularLocation>
</comment>
<dbReference type="GO" id="GO:0020037">
    <property type="term" value="F:heme binding"/>
    <property type="evidence" value="ECO:0007669"/>
    <property type="project" value="InterPro"/>
</dbReference>
<gene>
    <name evidence="16" type="primary">AUGUSTUS-3.0.2_05387</name>
    <name evidence="16" type="ORF">TcasGA2_TC005387</name>
</gene>
<dbReference type="GO" id="GO:0005506">
    <property type="term" value="F:iron ion binding"/>
    <property type="evidence" value="ECO:0007669"/>
    <property type="project" value="InterPro"/>
</dbReference>
<keyword evidence="17" id="KW-1185">Reference proteome</keyword>
<accession>D6WUP3</accession>
<proteinExistence type="inferred from homology"/>
<organism evidence="16 17">
    <name type="scientific">Tribolium castaneum</name>
    <name type="common">Red flour beetle</name>
    <dbReference type="NCBI Taxonomy" id="7070"/>
    <lineage>
        <taxon>Eukaryota</taxon>
        <taxon>Metazoa</taxon>
        <taxon>Ecdysozoa</taxon>
        <taxon>Arthropoda</taxon>
        <taxon>Hexapoda</taxon>
        <taxon>Insecta</taxon>
        <taxon>Pterygota</taxon>
        <taxon>Neoptera</taxon>
        <taxon>Endopterygota</taxon>
        <taxon>Coleoptera</taxon>
        <taxon>Polyphaga</taxon>
        <taxon>Cucujiformia</taxon>
        <taxon>Tenebrionidae</taxon>
        <taxon>Tenebrionidae incertae sedis</taxon>
        <taxon>Tribolium</taxon>
    </lineage>
</organism>
<keyword evidence="8" id="KW-0492">Microsome</keyword>
<dbReference type="Proteomes" id="UP000007266">
    <property type="component" value="Linkage group 8"/>
</dbReference>
<dbReference type="HOGENOM" id="CLU_001570_5_2_1"/>
<dbReference type="PROSITE" id="PS00086">
    <property type="entry name" value="CYTOCHROME_P450"/>
    <property type="match status" value="1"/>
</dbReference>
<dbReference type="InterPro" id="IPR002401">
    <property type="entry name" value="Cyt_P450_E_grp-I"/>
</dbReference>
<keyword evidence="7" id="KW-0256">Endoplasmic reticulum</keyword>
<comment type="cofactor">
    <cofactor evidence="1 13">
        <name>heme</name>
        <dbReference type="ChEBI" id="CHEBI:30413"/>
    </cofactor>
</comment>
<evidence type="ECO:0000256" key="10">
    <source>
        <dbReference type="ARBA" id="ARBA00023004"/>
    </source>
</evidence>
<dbReference type="AlphaFoldDB" id="D6WUP3"/>
<evidence type="ECO:0000256" key="2">
    <source>
        <dbReference type="ARBA" id="ARBA00004174"/>
    </source>
</evidence>
<evidence type="ECO:0000256" key="7">
    <source>
        <dbReference type="ARBA" id="ARBA00022824"/>
    </source>
</evidence>
<keyword evidence="5 13" id="KW-0349">Heme</keyword>
<dbReference type="InterPro" id="IPR001128">
    <property type="entry name" value="Cyt_P450"/>
</dbReference>
<sequence>MWYVYLSIFCGFLALFIYYKIIKPANFWKKRNVPHESTFALLQRKHPATILTQLYQKHKDQRYVGYLQLNHPFLMIRDLELIKQLTVKDFESFHDHYPFSYAKNDPILGKSLLMLNGQDWKQMRATLSPAYTTNKLKNMHQLMTECAQNFVGHFKGREKVAVDMKDIFTRFTTDVIASTAFGIKTDSLNQPNNRFFLMAKSLSKFGFIQVVKILISSFAKVGIFPSSVVNYFGTIIKSNIRERKQSCIVRPDMIHLMLEANKGQANQLTDDDIVAQAMTFFFAGFETVATACSFMAYELAIHPEIQQKLQAEIDSVGGVTYESLLSMKFLDQVVSESLRLWPPGFQIERMCTKSYKIEPKNHNEKGIVLEEGVSLIIPVIALHHDPDLFPEPDRFDPERFSEANRSQIVPGSYLPFGVGPRNCIASRFALLEIKTLFFHMLSKFDIVPIDTTQIPLKLSTKKMHLEPEKGFRLGIRPRKV</sequence>
<reference evidence="16 17" key="2">
    <citation type="journal article" date="2010" name="Nucleic Acids Res.">
        <title>BeetleBase in 2010: revisions to provide comprehensive genomic information for Tribolium castaneum.</title>
        <authorList>
            <person name="Kim H.S."/>
            <person name="Murphy T."/>
            <person name="Xia J."/>
            <person name="Caragea D."/>
            <person name="Park Y."/>
            <person name="Beeman R.W."/>
            <person name="Lorenzen M.D."/>
            <person name="Butcher S."/>
            <person name="Manak J.R."/>
            <person name="Brown S.J."/>
        </authorList>
    </citation>
    <scope>GENOME REANNOTATION</scope>
    <source>
        <strain evidence="16 17">Georgia GA2</strain>
    </source>
</reference>
<evidence type="ECO:0000256" key="11">
    <source>
        <dbReference type="ARBA" id="ARBA00023033"/>
    </source>
</evidence>
<dbReference type="GO" id="GO:0005789">
    <property type="term" value="C:endoplasmic reticulum membrane"/>
    <property type="evidence" value="ECO:0007669"/>
    <property type="project" value="UniProtKB-SubCell"/>
</dbReference>
<keyword evidence="15" id="KW-1133">Transmembrane helix</keyword>
<evidence type="ECO:0000256" key="15">
    <source>
        <dbReference type="SAM" id="Phobius"/>
    </source>
</evidence>
<evidence type="ECO:0000256" key="4">
    <source>
        <dbReference type="ARBA" id="ARBA00010617"/>
    </source>
</evidence>
<evidence type="ECO:0000256" key="8">
    <source>
        <dbReference type="ARBA" id="ARBA00022848"/>
    </source>
</evidence>
<dbReference type="EMBL" id="KQ971363">
    <property type="protein sequence ID" value="EFA09151.1"/>
    <property type="molecule type" value="Genomic_DNA"/>
</dbReference>
<keyword evidence="11 14" id="KW-0503">Monooxygenase</keyword>
<evidence type="ECO:0000313" key="16">
    <source>
        <dbReference type="EMBL" id="EFA09151.1"/>
    </source>
</evidence>
<dbReference type="OMA" id="THAPHCT"/>
<keyword evidence="15" id="KW-0812">Transmembrane</keyword>
<dbReference type="GO" id="GO:0004497">
    <property type="term" value="F:monooxygenase activity"/>
    <property type="evidence" value="ECO:0007669"/>
    <property type="project" value="UniProtKB-KW"/>
</dbReference>
<dbReference type="Gene3D" id="1.10.630.10">
    <property type="entry name" value="Cytochrome P450"/>
    <property type="match status" value="1"/>
</dbReference>